<accession>A0ABX2T1M9</accession>
<dbReference type="Proteomes" id="UP000531840">
    <property type="component" value="Unassembled WGS sequence"/>
</dbReference>
<sequence>MKGVALMTAFETIQTILQFGIFTVALIGLVVNLFKNNKK</sequence>
<dbReference type="Pfam" id="PF16935">
    <property type="entry name" value="Hol_Tox"/>
    <property type="match status" value="1"/>
</dbReference>
<keyword evidence="1" id="KW-1133">Transmembrane helix</keyword>
<proteinExistence type="predicted"/>
<dbReference type="InterPro" id="IPR031616">
    <property type="entry name" value="BsrE-like"/>
</dbReference>
<name>A0ABX2T1M9_9BACL</name>
<evidence type="ECO:0000313" key="2">
    <source>
        <dbReference type="EMBL" id="NYS47110.1"/>
    </source>
</evidence>
<keyword evidence="1" id="KW-0812">Transmembrane</keyword>
<evidence type="ECO:0000256" key="1">
    <source>
        <dbReference type="SAM" id="Phobius"/>
    </source>
</evidence>
<reference evidence="2 3" key="1">
    <citation type="submission" date="2020-07" db="EMBL/GenBank/DDBJ databases">
        <title>MOT database genomes.</title>
        <authorList>
            <person name="Joseph S."/>
            <person name="Aduse-Opoku J."/>
            <person name="Hashim A."/>
            <person name="Wade W."/>
            <person name="Curtis M."/>
        </authorList>
    </citation>
    <scope>NUCLEOTIDE SEQUENCE [LARGE SCALE GENOMIC DNA]</scope>
    <source>
        <strain evidence="2 3">CIP 106318</strain>
    </source>
</reference>
<comment type="caution">
    <text evidence="2">The sequence shown here is derived from an EMBL/GenBank/DDBJ whole genome shotgun (WGS) entry which is preliminary data.</text>
</comment>
<keyword evidence="1" id="KW-0472">Membrane</keyword>
<feature type="transmembrane region" description="Helical" evidence="1">
    <location>
        <begin position="12"/>
        <end position="34"/>
    </location>
</feature>
<keyword evidence="3" id="KW-1185">Reference proteome</keyword>
<dbReference type="EMBL" id="JACBYF010000003">
    <property type="protein sequence ID" value="NYS47110.1"/>
    <property type="molecule type" value="Genomic_DNA"/>
</dbReference>
<organism evidence="2 3">
    <name type="scientific">Gemelliphila palaticanis</name>
    <dbReference type="NCBI Taxonomy" id="81950"/>
    <lineage>
        <taxon>Bacteria</taxon>
        <taxon>Bacillati</taxon>
        <taxon>Bacillota</taxon>
        <taxon>Bacilli</taxon>
        <taxon>Bacillales</taxon>
        <taxon>Gemellaceae</taxon>
        <taxon>Gemelliphila</taxon>
    </lineage>
</organism>
<protein>
    <submittedName>
        <fullName evidence="2">Holin-like toxin</fullName>
    </submittedName>
</protein>
<evidence type="ECO:0000313" key="3">
    <source>
        <dbReference type="Proteomes" id="UP000531840"/>
    </source>
</evidence>
<gene>
    <name evidence="2" type="ORF">HZY85_02735</name>
</gene>